<protein>
    <recommendedName>
        <fullName evidence="4">DUF4124 domain-containing protein</fullName>
    </recommendedName>
</protein>
<dbReference type="EMBL" id="WOXT01000006">
    <property type="protein sequence ID" value="MUV15651.1"/>
    <property type="molecule type" value="Genomic_DNA"/>
</dbReference>
<dbReference type="AlphaFoldDB" id="A0A7C9HVM0"/>
<comment type="caution">
    <text evidence="2">The sequence shown here is derived from an EMBL/GenBank/DDBJ whole genome shotgun (WGS) entry which is preliminary data.</text>
</comment>
<evidence type="ECO:0000256" key="1">
    <source>
        <dbReference type="SAM" id="SignalP"/>
    </source>
</evidence>
<sequence length="218" mass="23137">MCLALACAAAAVAPNVARAAPPPAVQQCITADGNVLYTDKPCRSIGARAVAMRGELATRLVRESATEARYTGVEVAFISNGNAPRAPTATMRAAREAIGRRSHQGGCARTTTQLAMDLRGAFALGDVNRIAESFHWVGMSQRSANATMKRLQALTKRSLVDVQYYDAQIGGWMETADAGRGAPVSSGGVMQLQFGDGMHATIEDFDVVPNGGCWFVRF</sequence>
<feature type="signal peptide" evidence="1">
    <location>
        <begin position="1"/>
        <end position="19"/>
    </location>
</feature>
<organism evidence="2 3">
    <name type="scientific">Noviluteimonas gilva</name>
    <dbReference type="NCBI Taxonomy" id="2682097"/>
    <lineage>
        <taxon>Bacteria</taxon>
        <taxon>Pseudomonadati</taxon>
        <taxon>Pseudomonadota</taxon>
        <taxon>Gammaproteobacteria</taxon>
        <taxon>Lysobacterales</taxon>
        <taxon>Lysobacteraceae</taxon>
        <taxon>Noviluteimonas</taxon>
    </lineage>
</organism>
<keyword evidence="1" id="KW-0732">Signal</keyword>
<accession>A0A7C9HVM0</accession>
<reference evidence="2 3" key="1">
    <citation type="submission" date="2019-12" db="EMBL/GenBank/DDBJ databases">
        <authorList>
            <person name="Xu J."/>
        </authorList>
    </citation>
    <scope>NUCLEOTIDE SEQUENCE [LARGE SCALE GENOMIC DNA]</scope>
    <source>
        <strain evidence="2 3">HX-5-24</strain>
    </source>
</reference>
<name>A0A7C9HVM0_9GAMM</name>
<keyword evidence="3" id="KW-1185">Reference proteome</keyword>
<evidence type="ECO:0000313" key="3">
    <source>
        <dbReference type="Proteomes" id="UP000479692"/>
    </source>
</evidence>
<dbReference type="Proteomes" id="UP000479692">
    <property type="component" value="Unassembled WGS sequence"/>
</dbReference>
<evidence type="ECO:0008006" key="4">
    <source>
        <dbReference type="Google" id="ProtNLM"/>
    </source>
</evidence>
<feature type="chain" id="PRO_5028915846" description="DUF4124 domain-containing protein" evidence="1">
    <location>
        <begin position="20"/>
        <end position="218"/>
    </location>
</feature>
<proteinExistence type="predicted"/>
<gene>
    <name evidence="2" type="ORF">GN331_15715</name>
</gene>
<evidence type="ECO:0000313" key="2">
    <source>
        <dbReference type="EMBL" id="MUV15651.1"/>
    </source>
</evidence>
<dbReference type="RefSeq" id="WP_156643248.1">
    <property type="nucleotide sequence ID" value="NZ_WOXT01000006.1"/>
</dbReference>